<protein>
    <submittedName>
        <fullName evidence="1">Uncharacterized protein</fullName>
    </submittedName>
</protein>
<dbReference type="AlphaFoldDB" id="A0AAU9NHV7"/>
<sequence>MICRKILASHRFFQYRFVISRRKRNNAASILLLSPPLAIPYSLCIDCLLPTSIVGYSRTHNTGDRHTSQMRFKYDFLHLFLLSGTTTGSINKPNHLSSGLVVSLHKFWVFLLPDRTKTLSVKGSLLKICRAFKKQGTTIIWFQEKPNKQLGGGLKVEKLPKADNLKKLYPILWGLDYIKSSDVVNFVTNQLREHGDVQAASEPLAQMALLCNEFRTYFHLLITSFSTQRT</sequence>
<dbReference type="EMBL" id="CAKMRJ010004445">
    <property type="protein sequence ID" value="CAH1437340.1"/>
    <property type="molecule type" value="Genomic_DNA"/>
</dbReference>
<evidence type="ECO:0000313" key="1">
    <source>
        <dbReference type="EMBL" id="CAH1437340.1"/>
    </source>
</evidence>
<evidence type="ECO:0000313" key="2">
    <source>
        <dbReference type="Proteomes" id="UP001157418"/>
    </source>
</evidence>
<comment type="caution">
    <text evidence="1">The sequence shown here is derived from an EMBL/GenBank/DDBJ whole genome shotgun (WGS) entry which is preliminary data.</text>
</comment>
<dbReference type="Proteomes" id="UP001157418">
    <property type="component" value="Unassembled WGS sequence"/>
</dbReference>
<name>A0AAU9NHV7_9ASTR</name>
<accession>A0AAU9NHV7</accession>
<proteinExistence type="predicted"/>
<gene>
    <name evidence="1" type="ORF">LVIROSA_LOCUS23674</name>
</gene>
<reference evidence="1 2" key="1">
    <citation type="submission" date="2022-01" db="EMBL/GenBank/DDBJ databases">
        <authorList>
            <person name="Xiong W."/>
            <person name="Schranz E."/>
        </authorList>
    </citation>
    <scope>NUCLEOTIDE SEQUENCE [LARGE SCALE GENOMIC DNA]</scope>
</reference>
<organism evidence="1 2">
    <name type="scientific">Lactuca virosa</name>
    <dbReference type="NCBI Taxonomy" id="75947"/>
    <lineage>
        <taxon>Eukaryota</taxon>
        <taxon>Viridiplantae</taxon>
        <taxon>Streptophyta</taxon>
        <taxon>Embryophyta</taxon>
        <taxon>Tracheophyta</taxon>
        <taxon>Spermatophyta</taxon>
        <taxon>Magnoliopsida</taxon>
        <taxon>eudicotyledons</taxon>
        <taxon>Gunneridae</taxon>
        <taxon>Pentapetalae</taxon>
        <taxon>asterids</taxon>
        <taxon>campanulids</taxon>
        <taxon>Asterales</taxon>
        <taxon>Asteraceae</taxon>
        <taxon>Cichorioideae</taxon>
        <taxon>Cichorieae</taxon>
        <taxon>Lactucinae</taxon>
        <taxon>Lactuca</taxon>
    </lineage>
</organism>
<keyword evidence="2" id="KW-1185">Reference proteome</keyword>